<dbReference type="AlphaFoldDB" id="A0AAE3FW50"/>
<evidence type="ECO:0000313" key="2">
    <source>
        <dbReference type="EMBL" id="MCL9816291.1"/>
    </source>
</evidence>
<keyword evidence="1" id="KW-0812">Transmembrane</keyword>
<evidence type="ECO:0000313" key="3">
    <source>
        <dbReference type="Proteomes" id="UP001203207"/>
    </source>
</evidence>
<keyword evidence="1" id="KW-1133">Transmembrane helix</keyword>
<evidence type="ECO:0000256" key="1">
    <source>
        <dbReference type="SAM" id="Phobius"/>
    </source>
</evidence>
<dbReference type="EMBL" id="JAKRVX010000002">
    <property type="protein sequence ID" value="MCL9816291.1"/>
    <property type="molecule type" value="Genomic_DNA"/>
</dbReference>
<keyword evidence="3" id="KW-1185">Reference proteome</keyword>
<dbReference type="InterPro" id="IPR021414">
    <property type="entry name" value="DUF3054"/>
</dbReference>
<reference evidence="2" key="2">
    <citation type="submission" date="2022-02" db="EMBL/GenBank/DDBJ databases">
        <authorList>
            <person name="Elcheninov A.G."/>
            <person name="Sorokin D.Y."/>
            <person name="Kublanov I.V."/>
        </authorList>
    </citation>
    <scope>NUCLEOTIDE SEQUENCE</scope>
    <source>
        <strain evidence="2">AArc-St2</strain>
    </source>
</reference>
<organism evidence="2 3">
    <name type="scientific">Natronocalculus amylovorans</name>
    <dbReference type="NCBI Taxonomy" id="2917812"/>
    <lineage>
        <taxon>Archaea</taxon>
        <taxon>Methanobacteriati</taxon>
        <taxon>Methanobacteriota</taxon>
        <taxon>Stenosarchaea group</taxon>
        <taxon>Halobacteria</taxon>
        <taxon>Halobacteriales</taxon>
        <taxon>Haloferacaceae</taxon>
        <taxon>Natronocalculus</taxon>
    </lineage>
</organism>
<dbReference type="Pfam" id="PF11255">
    <property type="entry name" value="DUF3054"/>
    <property type="match status" value="1"/>
</dbReference>
<gene>
    <name evidence="2" type="ORF">AArcSt2_04965</name>
</gene>
<protein>
    <submittedName>
        <fullName evidence="2">DUF3054 domain-containing protein</fullName>
    </submittedName>
</protein>
<dbReference type="RefSeq" id="WP_250583297.1">
    <property type="nucleotide sequence ID" value="NZ_JAKRVX010000002.1"/>
</dbReference>
<feature type="transmembrane region" description="Helical" evidence="1">
    <location>
        <begin position="106"/>
        <end position="126"/>
    </location>
</feature>
<feature type="transmembrane region" description="Helical" evidence="1">
    <location>
        <begin position="48"/>
        <end position="70"/>
    </location>
</feature>
<proteinExistence type="predicted"/>
<name>A0AAE3FW50_9EURY</name>
<accession>A0AAE3FW50</accession>
<feature type="transmembrane region" description="Helical" evidence="1">
    <location>
        <begin position="12"/>
        <end position="36"/>
    </location>
</feature>
<sequence length="135" mass="14145">MLAIPTALEGRIEANALPLAIGDLLAIIAVLTYGMVDHNTFGDPGYMAMVYAPFVIGWLVAFPLIGAYSAGAAESAKAAIPLGIRAWVLAALVGFALRWTSLFPGGLAPVFVAITLVLIGALIGVWRWGFFKITG</sequence>
<reference evidence="2" key="1">
    <citation type="journal article" date="2022" name="Syst. Appl. Microbiol.">
        <title>Natronocalculus amylovorans gen. nov., sp. nov., and Natranaeroarchaeum aerophilus sp. nov., dominant culturable amylolytic natronoarchaea from hypersaline soda lakes in southwestern Siberia.</title>
        <authorList>
            <person name="Sorokin D.Y."/>
            <person name="Elcheninov A.G."/>
            <person name="Khizhniak T.V."/>
            <person name="Koenen M."/>
            <person name="Bale N.J."/>
            <person name="Damste J.S.S."/>
            <person name="Kublanov I.V."/>
        </authorList>
    </citation>
    <scope>NUCLEOTIDE SEQUENCE</scope>
    <source>
        <strain evidence="2">AArc-St2</strain>
    </source>
</reference>
<keyword evidence="1" id="KW-0472">Membrane</keyword>
<dbReference type="Proteomes" id="UP001203207">
    <property type="component" value="Unassembled WGS sequence"/>
</dbReference>
<feature type="transmembrane region" description="Helical" evidence="1">
    <location>
        <begin position="82"/>
        <end position="100"/>
    </location>
</feature>
<comment type="caution">
    <text evidence="2">The sequence shown here is derived from an EMBL/GenBank/DDBJ whole genome shotgun (WGS) entry which is preliminary data.</text>
</comment>